<dbReference type="CDD" id="cd03062">
    <property type="entry name" value="TRX_Fd_Sucrase"/>
    <property type="match status" value="1"/>
</dbReference>
<dbReference type="Proteomes" id="UP001589890">
    <property type="component" value="Unassembled WGS sequence"/>
</dbReference>
<sequence>MSQLPYRPETGCAATALLRGDNLMATAPPARSWLLIECREPWPRQALTALGEYTERVRAACAEIGCRPALIRRYGRSDPTVPRRWGLVDSRPGRESARWGELRSYADLLDVLAGELPGELSDEPAYLICTHGRHDPCCAVQGRPVAATLATAYPERTWECSHVGGDRFAPNLVVLPHGLYYGHFPVLGALDLATRYDKGLVVPEYFRGRGSFSPPVQAAQHFARAAGASYEVNQLNPLAVKAIEPNRWDVTLAGGYAVQVSARLMTIDAALTCGSASPGQARHFELERLVAP</sequence>
<dbReference type="SUPFAM" id="SSF52833">
    <property type="entry name" value="Thioredoxin-like"/>
    <property type="match status" value="1"/>
</dbReference>
<dbReference type="Pfam" id="PF06999">
    <property type="entry name" value="Suc_Fer-like"/>
    <property type="match status" value="1"/>
</dbReference>
<keyword evidence="2" id="KW-1185">Reference proteome</keyword>
<evidence type="ECO:0000313" key="1">
    <source>
        <dbReference type="EMBL" id="MFC0628238.1"/>
    </source>
</evidence>
<organism evidence="1 2">
    <name type="scientific">Kribbella deserti</name>
    <dbReference type="NCBI Taxonomy" id="1926257"/>
    <lineage>
        <taxon>Bacteria</taxon>
        <taxon>Bacillati</taxon>
        <taxon>Actinomycetota</taxon>
        <taxon>Actinomycetes</taxon>
        <taxon>Propionibacteriales</taxon>
        <taxon>Kribbellaceae</taxon>
        <taxon>Kribbella</taxon>
    </lineage>
</organism>
<evidence type="ECO:0000313" key="2">
    <source>
        <dbReference type="Proteomes" id="UP001589890"/>
    </source>
</evidence>
<dbReference type="InterPro" id="IPR036249">
    <property type="entry name" value="Thioredoxin-like_sf"/>
</dbReference>
<name>A0ABV6QUD1_9ACTN</name>
<comment type="caution">
    <text evidence="1">The sequence shown here is derived from an EMBL/GenBank/DDBJ whole genome shotgun (WGS) entry which is preliminary data.</text>
</comment>
<protein>
    <submittedName>
        <fullName evidence="1">Sucrase ferredoxin</fullName>
    </submittedName>
</protein>
<gene>
    <name evidence="1" type="ORF">ACFFGN_29480</name>
</gene>
<dbReference type="RefSeq" id="WP_380054116.1">
    <property type="nucleotide sequence ID" value="NZ_JBHLTC010000037.1"/>
</dbReference>
<dbReference type="InterPro" id="IPR009737">
    <property type="entry name" value="Aim32/Apd1-like"/>
</dbReference>
<reference evidence="1 2" key="1">
    <citation type="submission" date="2024-09" db="EMBL/GenBank/DDBJ databases">
        <authorList>
            <person name="Sun Q."/>
            <person name="Mori K."/>
        </authorList>
    </citation>
    <scope>NUCLEOTIDE SEQUENCE [LARGE SCALE GENOMIC DNA]</scope>
    <source>
        <strain evidence="1 2">CGMCC 1.15906</strain>
    </source>
</reference>
<proteinExistence type="predicted"/>
<accession>A0ABV6QUD1</accession>
<dbReference type="EMBL" id="JBHLTC010000037">
    <property type="protein sequence ID" value="MFC0628238.1"/>
    <property type="molecule type" value="Genomic_DNA"/>
</dbReference>